<dbReference type="RefSeq" id="WP_311669552.1">
    <property type="nucleotide sequence ID" value="NZ_JAVREO010000017.1"/>
</dbReference>
<feature type="compositionally biased region" description="Low complexity" evidence="7">
    <location>
        <begin position="31"/>
        <end position="46"/>
    </location>
</feature>
<reference evidence="11" key="1">
    <citation type="submission" date="2023-07" db="EMBL/GenBank/DDBJ databases">
        <title>30 novel species of actinomycetes from the DSMZ collection.</title>
        <authorList>
            <person name="Nouioui I."/>
        </authorList>
    </citation>
    <scope>NUCLEOTIDE SEQUENCE [LARGE SCALE GENOMIC DNA]</scope>
    <source>
        <strain evidence="11">DSM 44915</strain>
    </source>
</reference>
<feature type="compositionally biased region" description="Basic and acidic residues" evidence="7">
    <location>
        <begin position="1"/>
        <end position="30"/>
    </location>
</feature>
<dbReference type="EMBL" id="JAVREO010000017">
    <property type="protein sequence ID" value="MDT0269469.1"/>
    <property type="molecule type" value="Genomic_DNA"/>
</dbReference>
<evidence type="ECO:0000313" key="10">
    <source>
        <dbReference type="EMBL" id="MDT0269469.1"/>
    </source>
</evidence>
<feature type="transmembrane region" description="Helical" evidence="8">
    <location>
        <begin position="265"/>
        <end position="287"/>
    </location>
</feature>
<dbReference type="PANTHER" id="PTHR23517:SF2">
    <property type="entry name" value="MULTIDRUG RESISTANCE PROTEIN MDTH"/>
    <property type="match status" value="1"/>
</dbReference>
<feature type="transmembrane region" description="Helical" evidence="8">
    <location>
        <begin position="356"/>
        <end position="375"/>
    </location>
</feature>
<keyword evidence="3" id="KW-1003">Cell membrane</keyword>
<dbReference type="PANTHER" id="PTHR23517">
    <property type="entry name" value="RESISTANCE PROTEIN MDTM, PUTATIVE-RELATED-RELATED"/>
    <property type="match status" value="1"/>
</dbReference>
<dbReference type="Pfam" id="PF07690">
    <property type="entry name" value="MFS_1"/>
    <property type="match status" value="1"/>
</dbReference>
<feature type="transmembrane region" description="Helical" evidence="8">
    <location>
        <begin position="207"/>
        <end position="231"/>
    </location>
</feature>
<evidence type="ECO:0000256" key="7">
    <source>
        <dbReference type="SAM" id="MobiDB-lite"/>
    </source>
</evidence>
<feature type="transmembrane region" description="Helical" evidence="8">
    <location>
        <begin position="420"/>
        <end position="436"/>
    </location>
</feature>
<feature type="transmembrane region" description="Helical" evidence="8">
    <location>
        <begin position="141"/>
        <end position="163"/>
    </location>
</feature>
<keyword evidence="4 8" id="KW-0812">Transmembrane</keyword>
<accession>A0ABU2JXJ7</accession>
<dbReference type="InterPro" id="IPR036259">
    <property type="entry name" value="MFS_trans_sf"/>
</dbReference>
<evidence type="ECO:0000256" key="2">
    <source>
        <dbReference type="ARBA" id="ARBA00022448"/>
    </source>
</evidence>
<comment type="caution">
    <text evidence="10">The sequence shown here is derived from an EMBL/GenBank/DDBJ whole genome shotgun (WGS) entry which is preliminary data.</text>
</comment>
<evidence type="ECO:0000256" key="8">
    <source>
        <dbReference type="SAM" id="Phobius"/>
    </source>
</evidence>
<comment type="subcellular location">
    <subcellularLocation>
        <location evidence="1">Cell membrane</location>
        <topology evidence="1">Multi-pass membrane protein</topology>
    </subcellularLocation>
</comment>
<dbReference type="InterPro" id="IPR011701">
    <property type="entry name" value="MFS"/>
</dbReference>
<evidence type="ECO:0000256" key="6">
    <source>
        <dbReference type="ARBA" id="ARBA00023136"/>
    </source>
</evidence>
<feature type="transmembrane region" description="Helical" evidence="8">
    <location>
        <begin position="175"/>
        <end position="201"/>
    </location>
</feature>
<evidence type="ECO:0000259" key="9">
    <source>
        <dbReference type="PROSITE" id="PS50850"/>
    </source>
</evidence>
<evidence type="ECO:0000256" key="4">
    <source>
        <dbReference type="ARBA" id="ARBA00022692"/>
    </source>
</evidence>
<feature type="transmembrane region" description="Helical" evidence="8">
    <location>
        <begin position="66"/>
        <end position="88"/>
    </location>
</feature>
<gene>
    <name evidence="10" type="ORF">RM844_24610</name>
</gene>
<dbReference type="InterPro" id="IPR020846">
    <property type="entry name" value="MFS_dom"/>
</dbReference>
<keyword evidence="6 8" id="KW-0472">Membrane</keyword>
<sequence>MTQEPEEPRDPQETQETRGTENPRRTEDASRPAADAAAGDAKAPAAPAVDAAEAEVPWHADPTLRLLVVGSLLNGLAFFATLPFLALYLSDISTLSEAQIGLVVGSVALVSSFGGAVGGLLTDRLGGVRLIQSGLLFNVGAYAALAVTRELSLIIVLVCLLGVGRLLTEPAMKKLLSLAATGSGEAVFRIRYVTLCLAATVGPLGGAALYAVANWMIFLTPAVIFAGYYLLVLTRAQPLRALDLRPRDGSDGQDGGWRVAVRDRLLLKVVTAGLVLFLVFSQFESIIPLYIKNVRGEDAVTYFSLLLALNAALAIAMQWPATWLSKRMTQQRLALLGCVAFMLAAVFFRGLETHLLLLFVGVVFWTIGEALLFPMPDTVIHTITPDSRKGAYFGFAELRYLGFFAGPVAGGALLGASSTLYFGAMAVTIFGTWVLLRDRRLYPNQAAGAGATTSPATDAETVAAKAEAKAEAGSETETGTEAGSAAGAKAETRAETGAEGGAGQATRVTRPPANSIQT</sequence>
<protein>
    <submittedName>
        <fullName evidence="10">MFS transporter</fullName>
    </submittedName>
</protein>
<dbReference type="Gene3D" id="1.20.1250.20">
    <property type="entry name" value="MFS general substrate transporter like domains"/>
    <property type="match status" value="1"/>
</dbReference>
<proteinExistence type="predicted"/>
<organism evidence="10 11">
    <name type="scientific">Streptomyces chisholmiae</name>
    <dbReference type="NCBI Taxonomy" id="3075540"/>
    <lineage>
        <taxon>Bacteria</taxon>
        <taxon>Bacillati</taxon>
        <taxon>Actinomycetota</taxon>
        <taxon>Actinomycetes</taxon>
        <taxon>Kitasatosporales</taxon>
        <taxon>Streptomycetaceae</taxon>
        <taxon>Streptomyces</taxon>
    </lineage>
</organism>
<keyword evidence="2" id="KW-0813">Transport</keyword>
<keyword evidence="11" id="KW-1185">Reference proteome</keyword>
<dbReference type="Proteomes" id="UP001183410">
    <property type="component" value="Unassembled WGS sequence"/>
</dbReference>
<feature type="transmembrane region" description="Helical" evidence="8">
    <location>
        <begin position="299"/>
        <end position="321"/>
    </location>
</feature>
<feature type="region of interest" description="Disordered" evidence="7">
    <location>
        <begin position="1"/>
        <end position="46"/>
    </location>
</feature>
<evidence type="ECO:0000256" key="5">
    <source>
        <dbReference type="ARBA" id="ARBA00022989"/>
    </source>
</evidence>
<feature type="compositionally biased region" description="Low complexity" evidence="7">
    <location>
        <begin position="473"/>
        <end position="489"/>
    </location>
</feature>
<keyword evidence="5 8" id="KW-1133">Transmembrane helix</keyword>
<evidence type="ECO:0000313" key="11">
    <source>
        <dbReference type="Proteomes" id="UP001183410"/>
    </source>
</evidence>
<dbReference type="SUPFAM" id="SSF103473">
    <property type="entry name" value="MFS general substrate transporter"/>
    <property type="match status" value="1"/>
</dbReference>
<feature type="domain" description="Major facilitator superfamily (MFS) profile" evidence="9">
    <location>
        <begin position="63"/>
        <end position="441"/>
    </location>
</feature>
<feature type="region of interest" description="Disordered" evidence="7">
    <location>
        <begin position="447"/>
        <end position="518"/>
    </location>
</feature>
<feature type="compositionally biased region" description="Low complexity" evidence="7">
    <location>
        <begin position="447"/>
        <end position="465"/>
    </location>
</feature>
<name>A0ABU2JXJ7_9ACTN</name>
<dbReference type="PROSITE" id="PS50850">
    <property type="entry name" value="MFS"/>
    <property type="match status" value="1"/>
</dbReference>
<feature type="transmembrane region" description="Helical" evidence="8">
    <location>
        <begin position="100"/>
        <end position="121"/>
    </location>
</feature>
<dbReference type="InterPro" id="IPR050171">
    <property type="entry name" value="MFS_Transporters"/>
</dbReference>
<evidence type="ECO:0000256" key="1">
    <source>
        <dbReference type="ARBA" id="ARBA00004651"/>
    </source>
</evidence>
<evidence type="ECO:0000256" key="3">
    <source>
        <dbReference type="ARBA" id="ARBA00022475"/>
    </source>
</evidence>